<feature type="transmembrane region" description="Helical" evidence="3">
    <location>
        <begin position="137"/>
        <end position="156"/>
    </location>
</feature>
<dbReference type="InterPro" id="IPR002715">
    <property type="entry name" value="Nas_poly-pep-assoc_cplx_dom"/>
</dbReference>
<dbReference type="InterPro" id="IPR038187">
    <property type="entry name" value="NAC_A/B_dom_sf"/>
</dbReference>
<feature type="transmembrane region" description="Helical" evidence="3">
    <location>
        <begin position="208"/>
        <end position="226"/>
    </location>
</feature>
<proteinExistence type="predicted"/>
<dbReference type="CDD" id="cd22054">
    <property type="entry name" value="NAC_NACA"/>
    <property type="match status" value="1"/>
</dbReference>
<reference evidence="5" key="1">
    <citation type="journal article" date="2018" name="Data Brief">
        <title>Genome sequence data from 17 accessions of Ensete ventricosum, a staple food crop for millions in Ethiopia.</title>
        <authorList>
            <person name="Yemataw Z."/>
            <person name="Muzemil S."/>
            <person name="Ambachew D."/>
            <person name="Tripathi L."/>
            <person name="Tesfaye K."/>
            <person name="Chala A."/>
            <person name="Farbos A."/>
            <person name="O'Neill P."/>
            <person name="Moore K."/>
            <person name="Grant M."/>
            <person name="Studholme D.J."/>
        </authorList>
    </citation>
    <scope>NUCLEOTIDE SEQUENCE [LARGE SCALE GENOMIC DNA]</scope>
    <source>
        <tissue evidence="5">Leaf</tissue>
    </source>
</reference>
<feature type="transmembrane region" description="Helical" evidence="3">
    <location>
        <begin position="38"/>
        <end position="58"/>
    </location>
</feature>
<evidence type="ECO:0000313" key="5">
    <source>
        <dbReference type="EMBL" id="RZR71174.1"/>
    </source>
</evidence>
<dbReference type="Pfam" id="PF01849">
    <property type="entry name" value="NAC"/>
    <property type="match status" value="1"/>
</dbReference>
<dbReference type="Gene3D" id="2.20.70.30">
    <property type="entry name" value="Nascent polypeptide-associated complex domain"/>
    <property type="match status" value="1"/>
</dbReference>
<feature type="transmembrane region" description="Helical" evidence="3">
    <location>
        <begin position="179"/>
        <end position="196"/>
    </location>
</feature>
<name>A0A445MAE0_ENSVE</name>
<dbReference type="SMART" id="SM01407">
    <property type="entry name" value="NAC"/>
    <property type="match status" value="1"/>
</dbReference>
<dbReference type="Pfam" id="PF19026">
    <property type="entry name" value="UBA_HYPK"/>
    <property type="match status" value="1"/>
</dbReference>
<evidence type="ECO:0000256" key="3">
    <source>
        <dbReference type="SAM" id="Phobius"/>
    </source>
</evidence>
<accession>A0A445MAE0</accession>
<feature type="region of interest" description="Disordered" evidence="2">
    <location>
        <begin position="484"/>
        <end position="504"/>
    </location>
</feature>
<sequence length="545" mass="59906">MGVCKEWRPAATMLAVDVVLAATNTMIKKAIDEGLNRLVFITLRQLVATLFMAPVAYFHERAALTQYLFYFGMQYTSATFACAFLNIAPVFTFIISLAMRCISQPTVVSRARAVNLIYGWCRIESLNLKTKAGMAKAMGTSLCLVGVVVLTFYRGIGFNGHVSHRSPADDVSYTPRKRVMGSVALLAGCCCWSAWFPLQSRVNKKYPALYSCTALIFFLAFLQAAALSLATQRGLSMWLLRRKLEIATVLFSVIVAGVDFSLLHEQIYLGRYNPCLPLVDWGAVVAVVATTTLLLRLITTVVPGPKMVDDDDHRDGQDLASLKEDQQLIKVVLRRPSSFAFLFAWICSEPRFDPSDDAPAVVEDVKEDEADAVKGENEGGDPHVTLAWLQQGSGAAEDSTQSRNEKKSRQAMLKLGMMKPVTGVSRITIKRTNNDLFVISKPDVYKIQNTETYVVFGVADLKEVSSQPQSQTAQQLRMLDLSGATPKSHEHESETEDDEDVDDTGLEPRAIDMVMAQAGVSRAKAVVALRAYDGDVVGAIMDLTA</sequence>
<dbReference type="Gene3D" id="1.10.8.10">
    <property type="entry name" value="DNA helicase RuvA subunit, C-terminal domain"/>
    <property type="match status" value="1"/>
</dbReference>
<dbReference type="Proteomes" id="UP000290560">
    <property type="component" value="Unassembled WGS sequence"/>
</dbReference>
<evidence type="ECO:0000256" key="2">
    <source>
        <dbReference type="SAM" id="MobiDB-lite"/>
    </source>
</evidence>
<feature type="compositionally biased region" description="Acidic residues" evidence="2">
    <location>
        <begin position="493"/>
        <end position="504"/>
    </location>
</feature>
<dbReference type="EMBL" id="KV875500">
    <property type="protein sequence ID" value="RZR71174.1"/>
    <property type="molecule type" value="Genomic_DNA"/>
</dbReference>
<dbReference type="GO" id="GO:0005854">
    <property type="term" value="C:nascent polypeptide-associated complex"/>
    <property type="evidence" value="ECO:0007669"/>
    <property type="project" value="InterPro"/>
</dbReference>
<keyword evidence="3" id="KW-0812">Transmembrane</keyword>
<evidence type="ECO:0000259" key="4">
    <source>
        <dbReference type="PROSITE" id="PS51151"/>
    </source>
</evidence>
<feature type="transmembrane region" description="Helical" evidence="3">
    <location>
        <begin position="275"/>
        <end position="298"/>
    </location>
</feature>
<dbReference type="AlphaFoldDB" id="A0A445MAE0"/>
<dbReference type="PANTHER" id="PTHR21713">
    <property type="entry name" value="NASCENT POLYPEPTIDE ASSOCIATED COMPLEX ALPHA SUBUNIT-RELATED"/>
    <property type="match status" value="1"/>
</dbReference>
<protein>
    <recommendedName>
        <fullName evidence="4">NAC-A/B domain-containing protein</fullName>
    </recommendedName>
</protein>
<gene>
    <name evidence="5" type="ORF">BHM03_00003918</name>
</gene>
<evidence type="ECO:0000256" key="1">
    <source>
        <dbReference type="ARBA" id="ARBA00004000"/>
    </source>
</evidence>
<dbReference type="InterPro" id="IPR044034">
    <property type="entry name" value="NAC-like_UBA"/>
</dbReference>
<feature type="domain" description="NAC-A/B" evidence="4">
    <location>
        <begin position="402"/>
        <end position="468"/>
    </location>
</feature>
<keyword evidence="3" id="KW-0472">Membrane</keyword>
<feature type="transmembrane region" description="Helical" evidence="3">
    <location>
        <begin position="246"/>
        <end position="263"/>
    </location>
</feature>
<organism evidence="5">
    <name type="scientific">Ensete ventricosum</name>
    <name type="common">Abyssinian banana</name>
    <name type="synonym">Musa ensete</name>
    <dbReference type="NCBI Taxonomy" id="4639"/>
    <lineage>
        <taxon>Eukaryota</taxon>
        <taxon>Viridiplantae</taxon>
        <taxon>Streptophyta</taxon>
        <taxon>Embryophyta</taxon>
        <taxon>Tracheophyta</taxon>
        <taxon>Spermatophyta</taxon>
        <taxon>Magnoliopsida</taxon>
        <taxon>Liliopsida</taxon>
        <taxon>Zingiberales</taxon>
        <taxon>Musaceae</taxon>
        <taxon>Ensete</taxon>
    </lineage>
</organism>
<dbReference type="CDD" id="cd14358">
    <property type="entry name" value="UBA_NAC_euk"/>
    <property type="match status" value="1"/>
</dbReference>
<feature type="transmembrane region" description="Helical" evidence="3">
    <location>
        <begin position="78"/>
        <end position="102"/>
    </location>
</feature>
<dbReference type="PROSITE" id="PS51151">
    <property type="entry name" value="NAC_AB"/>
    <property type="match status" value="1"/>
</dbReference>
<dbReference type="InterPro" id="IPR016641">
    <property type="entry name" value="EGD2/NACA0like"/>
</dbReference>
<comment type="function">
    <text evidence="1">May promote appropriate targeting of ribosome-nascent polypeptide complexes.</text>
</comment>
<keyword evidence="3" id="KW-1133">Transmembrane helix</keyword>